<accession>A0A315XUJ3</accession>
<organism evidence="1 2">
    <name type="scientific">Ruminococcus flavefaciens</name>
    <dbReference type="NCBI Taxonomy" id="1265"/>
    <lineage>
        <taxon>Bacteria</taxon>
        <taxon>Bacillati</taxon>
        <taxon>Bacillota</taxon>
        <taxon>Clostridia</taxon>
        <taxon>Eubacteriales</taxon>
        <taxon>Oscillospiraceae</taxon>
        <taxon>Ruminococcus</taxon>
    </lineage>
</organism>
<proteinExistence type="predicted"/>
<name>A0A315XUJ3_RUMFL</name>
<evidence type="ECO:0000313" key="2">
    <source>
        <dbReference type="Proteomes" id="UP000245720"/>
    </source>
</evidence>
<sequence length="77" mass="9027">MSRYNMCPDCGRRLHRKLDCFGNWDGESYYCEYCSDLYDDDEGISVYEAADIWASNGKDEDYMFGYSEEELEDALNS</sequence>
<dbReference type="OrthoDB" id="570545at2"/>
<comment type="caution">
    <text evidence="1">The sequence shown here is derived from an EMBL/GenBank/DDBJ whole genome shotgun (WGS) entry which is preliminary data.</text>
</comment>
<dbReference type="AlphaFoldDB" id="A0A315XUJ3"/>
<protein>
    <submittedName>
        <fullName evidence="1">Uncharacterized protein</fullName>
    </submittedName>
</protein>
<dbReference type="RefSeq" id="WP_109727799.1">
    <property type="nucleotide sequence ID" value="NZ_QGDI01000015.1"/>
</dbReference>
<gene>
    <name evidence="1" type="ORF">IE37_03123</name>
</gene>
<evidence type="ECO:0000313" key="1">
    <source>
        <dbReference type="EMBL" id="PWJ10233.1"/>
    </source>
</evidence>
<dbReference type="EMBL" id="QGDI01000015">
    <property type="protein sequence ID" value="PWJ10233.1"/>
    <property type="molecule type" value="Genomic_DNA"/>
</dbReference>
<reference evidence="1 2" key="1">
    <citation type="submission" date="2018-05" db="EMBL/GenBank/DDBJ databases">
        <title>The Hungate 1000. A catalogue of reference genomes from the rumen microbiome.</title>
        <authorList>
            <person name="Kelly W."/>
        </authorList>
    </citation>
    <scope>NUCLEOTIDE SEQUENCE [LARGE SCALE GENOMIC DNA]</scope>
    <source>
        <strain evidence="1 2">SAb67</strain>
    </source>
</reference>
<dbReference type="Proteomes" id="UP000245720">
    <property type="component" value="Unassembled WGS sequence"/>
</dbReference>